<evidence type="ECO:0000313" key="1">
    <source>
        <dbReference type="EMBL" id="KAI5657163.1"/>
    </source>
</evidence>
<sequence length="343" mass="37936">MALKSDDAKMLLAFWILFIFCSSSCEGTSRNYNQVYLLKKYEQWIVQHGRVYQNEVEKNNRFQTFVKNLQYIEAVNNAGNRSYKLGLNEFSDLTNQEFRDLHMGYKTSLPMTSHQPRTAFRYQTVKAVPASLDWTTKGAVTDVKNQESCGCCWAFAAVAATEGINKIKTGKLLSLSEQQLVDCDKGNNGCNGGLLEPAYDYIVKNHGLTSESNYSYTGEDGTCKKTASSPVATITGHENVPENDETALLKAVANQPVSVGIDGGGMDFQQYSSGVFTGECTTELNHAVTIVGYGTSDDGKKYWLIKNSWGTSWGEDGYMKLERDVENKEGLCGIAMQASYPTA</sequence>
<proteinExistence type="predicted"/>
<reference evidence="2" key="1">
    <citation type="journal article" date="2023" name="Nat. Plants">
        <title>Single-cell RNA sequencing provides a high-resolution roadmap for understanding the multicellular compartmentation of specialized metabolism.</title>
        <authorList>
            <person name="Sun S."/>
            <person name="Shen X."/>
            <person name="Li Y."/>
            <person name="Li Y."/>
            <person name="Wang S."/>
            <person name="Li R."/>
            <person name="Zhang H."/>
            <person name="Shen G."/>
            <person name="Guo B."/>
            <person name="Wei J."/>
            <person name="Xu J."/>
            <person name="St-Pierre B."/>
            <person name="Chen S."/>
            <person name="Sun C."/>
        </authorList>
    </citation>
    <scope>NUCLEOTIDE SEQUENCE [LARGE SCALE GENOMIC DNA]</scope>
</reference>
<gene>
    <name evidence="1" type="ORF">M9H77_25956</name>
</gene>
<evidence type="ECO:0000313" key="2">
    <source>
        <dbReference type="Proteomes" id="UP001060085"/>
    </source>
</evidence>
<organism evidence="1 2">
    <name type="scientific">Catharanthus roseus</name>
    <name type="common">Madagascar periwinkle</name>
    <name type="synonym">Vinca rosea</name>
    <dbReference type="NCBI Taxonomy" id="4058"/>
    <lineage>
        <taxon>Eukaryota</taxon>
        <taxon>Viridiplantae</taxon>
        <taxon>Streptophyta</taxon>
        <taxon>Embryophyta</taxon>
        <taxon>Tracheophyta</taxon>
        <taxon>Spermatophyta</taxon>
        <taxon>Magnoliopsida</taxon>
        <taxon>eudicotyledons</taxon>
        <taxon>Gunneridae</taxon>
        <taxon>Pentapetalae</taxon>
        <taxon>asterids</taxon>
        <taxon>lamiids</taxon>
        <taxon>Gentianales</taxon>
        <taxon>Apocynaceae</taxon>
        <taxon>Rauvolfioideae</taxon>
        <taxon>Vinceae</taxon>
        <taxon>Catharanthinae</taxon>
        <taxon>Catharanthus</taxon>
    </lineage>
</organism>
<protein>
    <submittedName>
        <fullName evidence="1">Uncharacterized protein</fullName>
    </submittedName>
</protein>
<dbReference type="EMBL" id="CM044706">
    <property type="protein sequence ID" value="KAI5657163.1"/>
    <property type="molecule type" value="Genomic_DNA"/>
</dbReference>
<dbReference type="Proteomes" id="UP001060085">
    <property type="component" value="Linkage Group LG06"/>
</dbReference>
<keyword evidence="2" id="KW-1185">Reference proteome</keyword>
<name>A0ACC0A8D6_CATRO</name>
<comment type="caution">
    <text evidence="1">The sequence shown here is derived from an EMBL/GenBank/DDBJ whole genome shotgun (WGS) entry which is preliminary data.</text>
</comment>
<accession>A0ACC0A8D6</accession>